<evidence type="ECO:0000256" key="3">
    <source>
        <dbReference type="ARBA" id="ARBA00023163"/>
    </source>
</evidence>
<reference evidence="6" key="2">
    <citation type="submission" date="2020-09" db="EMBL/GenBank/DDBJ databases">
        <authorList>
            <person name="Sun Q."/>
            <person name="Ohkuma M."/>
        </authorList>
    </citation>
    <scope>NUCLEOTIDE SEQUENCE</scope>
    <source>
        <strain evidence="6">JCM 4790</strain>
    </source>
</reference>
<dbReference type="Gene3D" id="1.10.10.60">
    <property type="entry name" value="Homeodomain-like"/>
    <property type="match status" value="1"/>
</dbReference>
<dbReference type="Pfam" id="PF00440">
    <property type="entry name" value="TetR_N"/>
    <property type="match status" value="1"/>
</dbReference>
<sequence length="208" mass="23243">MNQVQHSSYSADMANETGMGLRERKKLATWQAIRDAALRLIDRRDFDAVSLDEIAEAAGVSRTTLFNYFASKEAIVLDPAPQDPQLWRSLMDARPERETLWASLQAVHLGYVSTFSDRLVLQKRLKTVSPTLAASTREHAARFKRELRDWIADRAPSGSEVYAELAVNTAGAAMATAYTLWSPDDGFDRLMELARTCFEQAGRGFTAP</sequence>
<dbReference type="PRINTS" id="PR00455">
    <property type="entry name" value="HTHTETR"/>
</dbReference>
<dbReference type="GO" id="GO:0000976">
    <property type="term" value="F:transcription cis-regulatory region binding"/>
    <property type="evidence" value="ECO:0007669"/>
    <property type="project" value="TreeGrafter"/>
</dbReference>
<dbReference type="EMBL" id="BMVU01000003">
    <property type="protein sequence ID" value="GGX59829.1"/>
    <property type="molecule type" value="Genomic_DNA"/>
</dbReference>
<gene>
    <name evidence="6" type="ORF">GCM10010358_12920</name>
</gene>
<reference evidence="6" key="1">
    <citation type="journal article" date="2014" name="Int. J. Syst. Evol. Microbiol.">
        <title>Complete genome sequence of Corynebacterium casei LMG S-19264T (=DSM 44701T), isolated from a smear-ripened cheese.</title>
        <authorList>
            <consortium name="US DOE Joint Genome Institute (JGI-PGF)"/>
            <person name="Walter F."/>
            <person name="Albersmeier A."/>
            <person name="Kalinowski J."/>
            <person name="Ruckert C."/>
        </authorList>
    </citation>
    <scope>NUCLEOTIDE SEQUENCE</scope>
    <source>
        <strain evidence="6">JCM 4790</strain>
    </source>
</reference>
<dbReference type="InterPro" id="IPR050109">
    <property type="entry name" value="HTH-type_TetR-like_transc_reg"/>
</dbReference>
<evidence type="ECO:0000313" key="6">
    <source>
        <dbReference type="EMBL" id="GGX59829.1"/>
    </source>
</evidence>
<evidence type="ECO:0000256" key="1">
    <source>
        <dbReference type="ARBA" id="ARBA00023015"/>
    </source>
</evidence>
<dbReference type="PANTHER" id="PTHR30055">
    <property type="entry name" value="HTH-TYPE TRANSCRIPTIONAL REGULATOR RUTR"/>
    <property type="match status" value="1"/>
</dbReference>
<evidence type="ECO:0000256" key="4">
    <source>
        <dbReference type="PROSITE-ProRule" id="PRU00335"/>
    </source>
</evidence>
<feature type="DNA-binding region" description="H-T-H motif" evidence="4">
    <location>
        <begin position="50"/>
        <end position="69"/>
    </location>
</feature>
<dbReference type="GO" id="GO:0003700">
    <property type="term" value="F:DNA-binding transcription factor activity"/>
    <property type="evidence" value="ECO:0007669"/>
    <property type="project" value="TreeGrafter"/>
</dbReference>
<evidence type="ECO:0000256" key="2">
    <source>
        <dbReference type="ARBA" id="ARBA00023125"/>
    </source>
</evidence>
<dbReference type="SUPFAM" id="SSF46689">
    <property type="entry name" value="Homeodomain-like"/>
    <property type="match status" value="1"/>
</dbReference>
<keyword evidence="3" id="KW-0804">Transcription</keyword>
<keyword evidence="7" id="KW-1185">Reference proteome</keyword>
<dbReference type="Gene3D" id="1.10.357.10">
    <property type="entry name" value="Tetracycline Repressor, domain 2"/>
    <property type="match status" value="1"/>
</dbReference>
<dbReference type="InterPro" id="IPR001647">
    <property type="entry name" value="HTH_TetR"/>
</dbReference>
<evidence type="ECO:0000313" key="7">
    <source>
        <dbReference type="Proteomes" id="UP000619244"/>
    </source>
</evidence>
<feature type="domain" description="HTH tetR-type" evidence="5">
    <location>
        <begin position="27"/>
        <end position="87"/>
    </location>
</feature>
<name>A0A918NBA5_9ACTN</name>
<dbReference type="PROSITE" id="PS50977">
    <property type="entry name" value="HTH_TETR_2"/>
    <property type="match status" value="1"/>
</dbReference>
<dbReference type="InterPro" id="IPR009057">
    <property type="entry name" value="Homeodomain-like_sf"/>
</dbReference>
<dbReference type="Proteomes" id="UP000619244">
    <property type="component" value="Unassembled WGS sequence"/>
</dbReference>
<keyword evidence="1" id="KW-0805">Transcription regulation</keyword>
<keyword evidence="2 4" id="KW-0238">DNA-binding</keyword>
<dbReference type="PANTHER" id="PTHR30055:SF234">
    <property type="entry name" value="HTH-TYPE TRANSCRIPTIONAL REGULATOR BETI"/>
    <property type="match status" value="1"/>
</dbReference>
<proteinExistence type="predicted"/>
<organism evidence="6 7">
    <name type="scientific">Streptomyces minutiscleroticus</name>
    <dbReference type="NCBI Taxonomy" id="68238"/>
    <lineage>
        <taxon>Bacteria</taxon>
        <taxon>Bacillati</taxon>
        <taxon>Actinomycetota</taxon>
        <taxon>Actinomycetes</taxon>
        <taxon>Kitasatosporales</taxon>
        <taxon>Streptomycetaceae</taxon>
        <taxon>Streptomyces</taxon>
    </lineage>
</organism>
<accession>A0A918NBA5</accession>
<protein>
    <submittedName>
        <fullName evidence="6">TetR family transcriptional regulator</fullName>
    </submittedName>
</protein>
<evidence type="ECO:0000259" key="5">
    <source>
        <dbReference type="PROSITE" id="PS50977"/>
    </source>
</evidence>
<comment type="caution">
    <text evidence="6">The sequence shown here is derived from an EMBL/GenBank/DDBJ whole genome shotgun (WGS) entry which is preliminary data.</text>
</comment>
<dbReference type="AlphaFoldDB" id="A0A918NBA5"/>